<sequence>MPGVSESLRERAKGLLQRYRADTNDNDLNIGSLVNWLDERVTVHGIGITTAKCYRRWLASYVESIGHPEAAKIRNWVPPGSKEEALVTDAEDAKQFEKVMVAGVAQNNALYLSYIHANALDALLDDLMVCDEAGTPKYSSGPSAALFFTATLMMGLRPHEWRDARYLETFYDPETKLTLGPVLEVITLKQYQRREDNPLRSKRYLLLDEIPEQRRMIIKALLAEVQAQAEGFEDYLGRTRKALSRAWKRVINRNPSFDVFSDKNTANVKRKAKGSEVEKKRQLSVSLYTARHIFAEEVRRSHKYTRFELAAMLGHTMLTNQIYYGPRSINVERGHSFPLPRPWPGDAEDIMEWDHKVNPLRFRFAQGDLFGGHTEPSSTSEDRDGASSFYMR</sequence>
<reference evidence="3 4" key="1">
    <citation type="submission" date="2018-06" db="EMBL/GenBank/DDBJ databases">
        <authorList>
            <consortium name="Pathogen Informatics"/>
            <person name="Doyle S."/>
        </authorList>
    </citation>
    <scope>NUCLEOTIDE SEQUENCE [LARGE SCALE GENOMIC DNA]</scope>
    <source>
        <strain evidence="3 4">NCTC11842</strain>
    </source>
</reference>
<evidence type="ECO:0000313" key="3">
    <source>
        <dbReference type="EMBL" id="SPY99946.1"/>
    </source>
</evidence>
<dbReference type="RefSeq" id="WP_010799592.1">
    <property type="nucleotide sequence ID" value="NZ_JAAMQY010000010.1"/>
</dbReference>
<accession>A0A2X2C374</accession>
<dbReference type="Proteomes" id="UP000250443">
    <property type="component" value="Unassembled WGS sequence"/>
</dbReference>
<dbReference type="AlphaFoldDB" id="A0A2X2C374"/>
<proteinExistence type="predicted"/>
<evidence type="ECO:0000313" key="2">
    <source>
        <dbReference type="EMBL" id="MBH3440949.1"/>
    </source>
</evidence>
<organism evidence="3 4">
    <name type="scientific">Pseudomonas luteola</name>
    <dbReference type="NCBI Taxonomy" id="47886"/>
    <lineage>
        <taxon>Bacteria</taxon>
        <taxon>Pseudomonadati</taxon>
        <taxon>Pseudomonadota</taxon>
        <taxon>Gammaproteobacteria</taxon>
        <taxon>Pseudomonadales</taxon>
        <taxon>Pseudomonadaceae</taxon>
        <taxon>Pseudomonas</taxon>
    </lineage>
</organism>
<dbReference type="EMBL" id="JADTXM010000015">
    <property type="protein sequence ID" value="MBH3440949.1"/>
    <property type="molecule type" value="Genomic_DNA"/>
</dbReference>
<protein>
    <submittedName>
        <fullName evidence="3">Uncharacterized protein</fullName>
    </submittedName>
</protein>
<evidence type="ECO:0000313" key="4">
    <source>
        <dbReference type="Proteomes" id="UP000250443"/>
    </source>
</evidence>
<evidence type="ECO:0000313" key="5">
    <source>
        <dbReference type="Proteomes" id="UP000638986"/>
    </source>
</evidence>
<dbReference type="Proteomes" id="UP000638986">
    <property type="component" value="Unassembled WGS sequence"/>
</dbReference>
<evidence type="ECO:0000256" key="1">
    <source>
        <dbReference type="SAM" id="MobiDB-lite"/>
    </source>
</evidence>
<feature type="region of interest" description="Disordered" evidence="1">
    <location>
        <begin position="371"/>
        <end position="392"/>
    </location>
</feature>
<dbReference type="EMBL" id="UAUF01000002">
    <property type="protein sequence ID" value="SPY99946.1"/>
    <property type="molecule type" value="Genomic_DNA"/>
</dbReference>
<gene>
    <name evidence="2" type="ORF">I5Q09_19890</name>
    <name evidence="3" type="ORF">NCTC11842_00091</name>
</gene>
<name>A0A2X2C374_PSELU</name>
<reference evidence="2 5" key="2">
    <citation type="submission" date="2020-11" db="EMBL/GenBank/DDBJ databases">
        <title>Enhanced detection system for hospital associated transmission using whole genome sequencing surveillance.</title>
        <authorList>
            <person name="Harrison L.H."/>
            <person name="Van Tyne D."/>
            <person name="Marsh J.W."/>
            <person name="Griffith M.P."/>
            <person name="Snyder D.J."/>
            <person name="Cooper V.S."/>
            <person name="Mustapha M."/>
        </authorList>
    </citation>
    <scope>NUCLEOTIDE SEQUENCE [LARGE SCALE GENOMIC DNA]</scope>
    <source>
        <strain evidence="2 5">PSB00013</strain>
    </source>
</reference>